<dbReference type="STRING" id="50990.A0A4Y7PVI2"/>
<dbReference type="Proteomes" id="UP000294933">
    <property type="component" value="Unassembled WGS sequence"/>
</dbReference>
<name>A0A4Y7PVI2_9AGAM</name>
<proteinExistence type="predicted"/>
<evidence type="ECO:0000313" key="2">
    <source>
        <dbReference type="Proteomes" id="UP000294933"/>
    </source>
</evidence>
<organism evidence="1 2">
    <name type="scientific">Rickenella mellea</name>
    <dbReference type="NCBI Taxonomy" id="50990"/>
    <lineage>
        <taxon>Eukaryota</taxon>
        <taxon>Fungi</taxon>
        <taxon>Dikarya</taxon>
        <taxon>Basidiomycota</taxon>
        <taxon>Agaricomycotina</taxon>
        <taxon>Agaricomycetes</taxon>
        <taxon>Hymenochaetales</taxon>
        <taxon>Rickenellaceae</taxon>
        <taxon>Rickenella</taxon>
    </lineage>
</organism>
<dbReference type="AlphaFoldDB" id="A0A4Y7PVI2"/>
<sequence length="446" mass="50890">MDPLPLLIFFTEHASKQVKNVWPVPGEQPTPSLRSPYVTAAFAKAVDTLTAVCVTQANSLAHKVALTVTLPPDDRLIITLAENRCGVEDTVEFLQLLWAALKSLQSNPGESAEKSNNIFVITFCHGFRILRWRINSLWEDALKFYAFWQASTTKNGDESIHGRLTAVFDILRTLLDNLPRTNTLTQAQISDILTQMHVLYRHCEVLSHTSTDAGEFPLRQYLMGCLHLYMNTVSLIDIATNPEFDDMFRRTLHVKSLQPEVSPLDYPLDKAFLESYIDDVLDRCKIMGRKNPKLQRVMDEEITHAIATAKKMKSAPLHCELRLFVHHHLSLASPPEQEVEAEASTPPLNYIGTSEHPCYACGVFIAAYCRKSEDMFNQFKSMYIQRPHPRVGVPWAMPKFGNTKLDRSLQRTVFITFCTDYAKFIGHQFGFRSRPISTDTMFKWQY</sequence>
<reference evidence="1 2" key="1">
    <citation type="submission" date="2018-06" db="EMBL/GenBank/DDBJ databases">
        <title>A transcriptomic atlas of mushroom development highlights an independent origin of complex multicellularity.</title>
        <authorList>
            <consortium name="DOE Joint Genome Institute"/>
            <person name="Krizsan K."/>
            <person name="Almasi E."/>
            <person name="Merenyi Z."/>
            <person name="Sahu N."/>
            <person name="Viragh M."/>
            <person name="Koszo T."/>
            <person name="Mondo S."/>
            <person name="Kiss B."/>
            <person name="Balint B."/>
            <person name="Kues U."/>
            <person name="Barry K."/>
            <person name="Hegedus J.C."/>
            <person name="Henrissat B."/>
            <person name="Johnson J."/>
            <person name="Lipzen A."/>
            <person name="Ohm R."/>
            <person name="Nagy I."/>
            <person name="Pangilinan J."/>
            <person name="Yan J."/>
            <person name="Xiong Y."/>
            <person name="Grigoriev I.V."/>
            <person name="Hibbett D.S."/>
            <person name="Nagy L.G."/>
        </authorList>
    </citation>
    <scope>NUCLEOTIDE SEQUENCE [LARGE SCALE GENOMIC DNA]</scope>
    <source>
        <strain evidence="1 2">SZMC22713</strain>
    </source>
</reference>
<dbReference type="InterPro" id="IPR027796">
    <property type="entry name" value="OTT_1508_deam-like"/>
</dbReference>
<gene>
    <name evidence="1" type="ORF">BD410DRAFT_877632</name>
</gene>
<dbReference type="Pfam" id="PF14441">
    <property type="entry name" value="OTT_1508_deam"/>
    <property type="match status" value="1"/>
</dbReference>
<dbReference type="VEuPathDB" id="FungiDB:BD410DRAFT_877632"/>
<accession>A0A4Y7PVI2</accession>
<dbReference type="EMBL" id="ML170201">
    <property type="protein sequence ID" value="TDL19046.1"/>
    <property type="molecule type" value="Genomic_DNA"/>
</dbReference>
<keyword evidence="2" id="KW-1185">Reference proteome</keyword>
<evidence type="ECO:0000313" key="1">
    <source>
        <dbReference type="EMBL" id="TDL19046.1"/>
    </source>
</evidence>
<protein>
    <submittedName>
        <fullName evidence="1">Uncharacterized protein</fullName>
    </submittedName>
</protein>